<dbReference type="CDD" id="cd07135">
    <property type="entry name" value="ALDH_F14-YMR110C"/>
    <property type="match status" value="1"/>
</dbReference>
<dbReference type="Gene3D" id="3.40.309.10">
    <property type="entry name" value="Aldehyde Dehydrogenase, Chain A, domain 2"/>
    <property type="match status" value="1"/>
</dbReference>
<dbReference type="InterPro" id="IPR016163">
    <property type="entry name" value="Ald_DH_C"/>
</dbReference>
<reference evidence="9 10" key="1">
    <citation type="journal article" date="2019" name="Nat. Ecol. Evol.">
        <title>Megaphylogeny resolves global patterns of mushroom evolution.</title>
        <authorList>
            <person name="Varga T."/>
            <person name="Krizsan K."/>
            <person name="Foldi C."/>
            <person name="Dima B."/>
            <person name="Sanchez-Garcia M."/>
            <person name="Sanchez-Ramirez S."/>
            <person name="Szollosi G.J."/>
            <person name="Szarkandi J.G."/>
            <person name="Papp V."/>
            <person name="Albert L."/>
            <person name="Andreopoulos W."/>
            <person name="Angelini C."/>
            <person name="Antonin V."/>
            <person name="Barry K.W."/>
            <person name="Bougher N.L."/>
            <person name="Buchanan P."/>
            <person name="Buyck B."/>
            <person name="Bense V."/>
            <person name="Catcheside P."/>
            <person name="Chovatia M."/>
            <person name="Cooper J."/>
            <person name="Damon W."/>
            <person name="Desjardin D."/>
            <person name="Finy P."/>
            <person name="Geml J."/>
            <person name="Haridas S."/>
            <person name="Hughes K."/>
            <person name="Justo A."/>
            <person name="Karasinski D."/>
            <person name="Kautmanova I."/>
            <person name="Kiss B."/>
            <person name="Kocsube S."/>
            <person name="Kotiranta H."/>
            <person name="LaButti K.M."/>
            <person name="Lechner B.E."/>
            <person name="Liimatainen K."/>
            <person name="Lipzen A."/>
            <person name="Lukacs Z."/>
            <person name="Mihaltcheva S."/>
            <person name="Morgado L.N."/>
            <person name="Niskanen T."/>
            <person name="Noordeloos M.E."/>
            <person name="Ohm R.A."/>
            <person name="Ortiz-Santana B."/>
            <person name="Ovrebo C."/>
            <person name="Racz N."/>
            <person name="Riley R."/>
            <person name="Savchenko A."/>
            <person name="Shiryaev A."/>
            <person name="Soop K."/>
            <person name="Spirin V."/>
            <person name="Szebenyi C."/>
            <person name="Tomsovsky M."/>
            <person name="Tulloss R.E."/>
            <person name="Uehling J."/>
            <person name="Grigoriev I.V."/>
            <person name="Vagvolgyi C."/>
            <person name="Papp T."/>
            <person name="Martin F.M."/>
            <person name="Miettinen O."/>
            <person name="Hibbett D.S."/>
            <person name="Nagy L.G."/>
        </authorList>
    </citation>
    <scope>NUCLEOTIDE SEQUENCE [LARGE SCALE GENOMIC DNA]</scope>
    <source>
        <strain evidence="9 10">CBS 309.79</strain>
    </source>
</reference>
<dbReference type="STRING" id="1884261.A0A5C3Q1Z3"/>
<sequence>MSDTTAPVTLTYTPVEEIEVIRDQVRKGFYSGKLKSIEYRKYQLAQLGYAIQDNLDKFRDAFKLDLGRNPLETDFMELGTVLKEIKEAHDKVAEWSRSEKPPFALEFVAMRPVIRKEPKGTVLIIAPFNYPVALSVGPLAGAIAAGNTAVLKISEQTPAVSALVTEVIHKYLDSDVVRVVNGAVAETTKVLELQWDHILYTGGERVGRIVAMAAAKHTTPVSLELGGKSPLIVDPKTDLQTAARRILWGKGVNAGQTCVAPDYILVPRDSQAKLVEALQAAHAQLWPNPLTSSTFSHLVSEAAFDRVHSIISTTTGTVVIGGLPTASKADKFIPLTVVKDVKGDDSLMRDELFGPVLPIVPVDSIEDAVKFVNERPHPLALYVFSNDQGVKDKVANGTQSGAICFNETVIHSGVYGLPFGGTGNSGYGYHTGKYSFDMFTHLRASMDQHGWIDMMIGARFPPYTEQKRAKVASLVFPSLPARPKGPPGGK</sequence>
<name>A0A5C3Q1Z3_9AGAR</name>
<dbReference type="Gene3D" id="3.40.605.10">
    <property type="entry name" value="Aldehyde Dehydrogenase, Chain A, domain 1"/>
    <property type="match status" value="1"/>
</dbReference>
<evidence type="ECO:0000313" key="9">
    <source>
        <dbReference type="EMBL" id="TFK96124.1"/>
    </source>
</evidence>
<evidence type="ECO:0000256" key="2">
    <source>
        <dbReference type="ARBA" id="ARBA00023002"/>
    </source>
</evidence>
<comment type="similarity">
    <text evidence="1 4 7">Belongs to the aldehyde dehydrogenase family.</text>
</comment>
<dbReference type="InterPro" id="IPR012394">
    <property type="entry name" value="Aldehyde_DH_NAD(P)"/>
</dbReference>
<feature type="domain" description="Aldehyde dehydrogenase" evidence="8">
    <location>
        <begin position="16"/>
        <end position="443"/>
    </location>
</feature>
<evidence type="ECO:0000256" key="6">
    <source>
        <dbReference type="PROSITE-ProRule" id="PRU10007"/>
    </source>
</evidence>
<dbReference type="FunFam" id="3.40.309.10:FF:000003">
    <property type="entry name" value="Aldehyde dehydrogenase"/>
    <property type="match status" value="1"/>
</dbReference>
<evidence type="ECO:0000259" key="8">
    <source>
        <dbReference type="Pfam" id="PF00171"/>
    </source>
</evidence>
<feature type="active site" evidence="5 6">
    <location>
        <position position="224"/>
    </location>
</feature>
<dbReference type="InterPro" id="IPR029510">
    <property type="entry name" value="Ald_DH_CS_GLU"/>
</dbReference>
<evidence type="ECO:0000256" key="1">
    <source>
        <dbReference type="ARBA" id="ARBA00009986"/>
    </source>
</evidence>
<organism evidence="9 10">
    <name type="scientific">Pterulicium gracile</name>
    <dbReference type="NCBI Taxonomy" id="1884261"/>
    <lineage>
        <taxon>Eukaryota</taxon>
        <taxon>Fungi</taxon>
        <taxon>Dikarya</taxon>
        <taxon>Basidiomycota</taxon>
        <taxon>Agaricomycotina</taxon>
        <taxon>Agaricomycetes</taxon>
        <taxon>Agaricomycetidae</taxon>
        <taxon>Agaricales</taxon>
        <taxon>Pleurotineae</taxon>
        <taxon>Pterulaceae</taxon>
        <taxon>Pterulicium</taxon>
    </lineage>
</organism>
<dbReference type="InterPro" id="IPR015590">
    <property type="entry name" value="Aldehyde_DH_dom"/>
</dbReference>
<evidence type="ECO:0000313" key="10">
    <source>
        <dbReference type="Proteomes" id="UP000305067"/>
    </source>
</evidence>
<protein>
    <recommendedName>
        <fullName evidence="4">Aldehyde dehydrogenase</fullName>
    </recommendedName>
</protein>
<dbReference type="PIRSF" id="PIRSF036492">
    <property type="entry name" value="ALDH"/>
    <property type="match status" value="1"/>
</dbReference>
<dbReference type="GO" id="GO:0005737">
    <property type="term" value="C:cytoplasm"/>
    <property type="evidence" value="ECO:0007669"/>
    <property type="project" value="TreeGrafter"/>
</dbReference>
<dbReference type="GO" id="GO:0004029">
    <property type="term" value="F:aldehyde dehydrogenase (NAD+) activity"/>
    <property type="evidence" value="ECO:0007669"/>
    <property type="project" value="TreeGrafter"/>
</dbReference>
<evidence type="ECO:0000256" key="3">
    <source>
        <dbReference type="ARBA" id="ARBA00023027"/>
    </source>
</evidence>
<dbReference type="InterPro" id="IPR016162">
    <property type="entry name" value="Ald_DH_N"/>
</dbReference>
<dbReference type="SUPFAM" id="SSF53720">
    <property type="entry name" value="ALDH-like"/>
    <property type="match status" value="1"/>
</dbReference>
<evidence type="ECO:0000256" key="4">
    <source>
        <dbReference type="PIRNR" id="PIRNR036492"/>
    </source>
</evidence>
<dbReference type="PANTHER" id="PTHR43570">
    <property type="entry name" value="ALDEHYDE DEHYDROGENASE"/>
    <property type="match status" value="1"/>
</dbReference>
<dbReference type="Proteomes" id="UP000305067">
    <property type="component" value="Unassembled WGS sequence"/>
</dbReference>
<feature type="active site" evidence="5">
    <location>
        <position position="258"/>
    </location>
</feature>
<dbReference type="OrthoDB" id="440325at2759"/>
<accession>A0A5C3Q1Z3</accession>
<dbReference type="PROSITE" id="PS00687">
    <property type="entry name" value="ALDEHYDE_DEHYDR_GLU"/>
    <property type="match status" value="1"/>
</dbReference>
<keyword evidence="2 4" id="KW-0560">Oxidoreductase</keyword>
<dbReference type="Pfam" id="PF00171">
    <property type="entry name" value="Aldedh"/>
    <property type="match status" value="1"/>
</dbReference>
<keyword evidence="10" id="KW-1185">Reference proteome</keyword>
<keyword evidence="3" id="KW-0520">NAD</keyword>
<dbReference type="AlphaFoldDB" id="A0A5C3Q1Z3"/>
<dbReference type="FunFam" id="3.40.605.10:FF:000004">
    <property type="entry name" value="Aldehyde dehydrogenase"/>
    <property type="match status" value="1"/>
</dbReference>
<evidence type="ECO:0000256" key="5">
    <source>
        <dbReference type="PIRSR" id="PIRSR036492-1"/>
    </source>
</evidence>
<dbReference type="InterPro" id="IPR016161">
    <property type="entry name" value="Ald_DH/histidinol_DH"/>
</dbReference>
<dbReference type="GO" id="GO:0006081">
    <property type="term" value="P:aldehyde metabolic process"/>
    <property type="evidence" value="ECO:0007669"/>
    <property type="project" value="InterPro"/>
</dbReference>
<proteinExistence type="inferred from homology"/>
<dbReference type="EMBL" id="ML178866">
    <property type="protein sequence ID" value="TFK96124.1"/>
    <property type="molecule type" value="Genomic_DNA"/>
</dbReference>
<evidence type="ECO:0000256" key="7">
    <source>
        <dbReference type="RuleBase" id="RU003345"/>
    </source>
</evidence>
<gene>
    <name evidence="9" type="ORF">BDV98DRAFT_608490</name>
</gene>
<dbReference type="PANTHER" id="PTHR43570:SF16">
    <property type="entry name" value="ALDEHYDE DEHYDROGENASE TYPE III, ISOFORM Q"/>
    <property type="match status" value="1"/>
</dbReference>